<protein>
    <submittedName>
        <fullName evidence="3">Uncharacterized protein</fullName>
    </submittedName>
</protein>
<dbReference type="InterPro" id="IPR046347">
    <property type="entry name" value="bZIP_sf"/>
</dbReference>
<keyword evidence="4" id="KW-1185">Reference proteome</keyword>
<comment type="caution">
    <text evidence="3">The sequence shown here is derived from an EMBL/GenBank/DDBJ whole genome shotgun (WGS) entry which is preliminary data.</text>
</comment>
<evidence type="ECO:0000313" key="4">
    <source>
        <dbReference type="Proteomes" id="UP000749559"/>
    </source>
</evidence>
<evidence type="ECO:0000256" key="2">
    <source>
        <dbReference type="SAM" id="MobiDB-lite"/>
    </source>
</evidence>
<proteinExistence type="predicted"/>
<feature type="region of interest" description="Disordered" evidence="2">
    <location>
        <begin position="263"/>
        <end position="289"/>
    </location>
</feature>
<organism evidence="3 4">
    <name type="scientific">Owenia fusiformis</name>
    <name type="common">Polychaete worm</name>
    <dbReference type="NCBI Taxonomy" id="6347"/>
    <lineage>
        <taxon>Eukaryota</taxon>
        <taxon>Metazoa</taxon>
        <taxon>Spiralia</taxon>
        <taxon>Lophotrochozoa</taxon>
        <taxon>Annelida</taxon>
        <taxon>Polychaeta</taxon>
        <taxon>Sedentaria</taxon>
        <taxon>Canalipalpata</taxon>
        <taxon>Sabellida</taxon>
        <taxon>Oweniida</taxon>
        <taxon>Oweniidae</taxon>
        <taxon>Owenia</taxon>
    </lineage>
</organism>
<dbReference type="AlphaFoldDB" id="A0A8J1U3E3"/>
<feature type="region of interest" description="Disordered" evidence="2">
    <location>
        <begin position="348"/>
        <end position="372"/>
    </location>
</feature>
<dbReference type="Proteomes" id="UP000749559">
    <property type="component" value="Unassembled WGS sequence"/>
</dbReference>
<dbReference type="GO" id="GO:0003700">
    <property type="term" value="F:DNA-binding transcription factor activity"/>
    <property type="evidence" value="ECO:0007669"/>
    <property type="project" value="InterPro"/>
</dbReference>
<keyword evidence="1" id="KW-0175">Coiled coil</keyword>
<evidence type="ECO:0000313" key="3">
    <source>
        <dbReference type="EMBL" id="CAH1792264.1"/>
    </source>
</evidence>
<accession>A0A8J1U3E3</accession>
<feature type="coiled-coil region" evidence="1">
    <location>
        <begin position="176"/>
        <end position="217"/>
    </location>
</feature>
<name>A0A8J1U3E3_OWEFU</name>
<dbReference type="EMBL" id="CAIIXF020000008">
    <property type="protein sequence ID" value="CAH1792264.1"/>
    <property type="molecule type" value="Genomic_DNA"/>
</dbReference>
<sequence>MSYGESVLTGGRNSSVRSELEFTDLTNLDLFPGLDLPAMNPKEKSAETNIPIIPSELNDSSDTSMSDFGSTKSSECREKEIIRAGCISNNKIMKIKLNLSEEEELLNYLSNDNKTPLKNPFVNIVRLPNDVGLSSSRADLPGVHIVKTIAPKRTLEHNDDEFHPSTKSYKCMSKNAILAREARQKKKEQLTELENANKKLLKENQCMKKSMNEMEKASKALHDEICYLRSVIANQSTLSSLLRNINTPDIILTSSECLSDIQPNVLAKPPSSSMAKNKDMKNSEQDSSECLADIESNISSKRPLLSMGRKESNESKKKTKIDLFSTNNMVTTSKRIGHSLKVAETDHAYQKPGQSNLSDSKKPVGSFSFSGPGHANPQDAGVCLHVSNGAVSLEFCGQCSTKAGKAFEKLVPRK</sequence>
<dbReference type="SUPFAM" id="SSF57959">
    <property type="entry name" value="Leucine zipper domain"/>
    <property type="match status" value="1"/>
</dbReference>
<evidence type="ECO:0000256" key="1">
    <source>
        <dbReference type="SAM" id="Coils"/>
    </source>
</evidence>
<gene>
    <name evidence="3" type="ORF">OFUS_LOCUS17260</name>
</gene>
<dbReference type="OrthoDB" id="6606299at2759"/>
<reference evidence="3" key="1">
    <citation type="submission" date="2022-03" db="EMBL/GenBank/DDBJ databases">
        <authorList>
            <person name="Martin C."/>
        </authorList>
    </citation>
    <scope>NUCLEOTIDE SEQUENCE</scope>
</reference>